<keyword evidence="1" id="KW-1133">Transmembrane helix</keyword>
<dbReference type="Proteomes" id="UP000034448">
    <property type="component" value="Unassembled WGS sequence"/>
</dbReference>
<dbReference type="EMBL" id="LBSJ01000029">
    <property type="protein sequence ID" value="KKQ14803.1"/>
    <property type="molecule type" value="Genomic_DNA"/>
</dbReference>
<feature type="transmembrane region" description="Helical" evidence="1">
    <location>
        <begin position="20"/>
        <end position="40"/>
    </location>
</feature>
<dbReference type="AlphaFoldDB" id="A0A0G0F6H9"/>
<evidence type="ECO:0000256" key="1">
    <source>
        <dbReference type="SAM" id="Phobius"/>
    </source>
</evidence>
<feature type="transmembrane region" description="Helical" evidence="1">
    <location>
        <begin position="133"/>
        <end position="153"/>
    </location>
</feature>
<proteinExistence type="predicted"/>
<accession>A0A0G0F6H9</accession>
<keyword evidence="1" id="KW-0812">Transmembrane</keyword>
<gene>
    <name evidence="2" type="ORF">US28_C0029G0028</name>
</gene>
<keyword evidence="1" id="KW-0472">Membrane</keyword>
<comment type="caution">
    <text evidence="2">The sequence shown here is derived from an EMBL/GenBank/DDBJ whole genome shotgun (WGS) entry which is preliminary data.</text>
</comment>
<feature type="transmembrane region" description="Helical" evidence="1">
    <location>
        <begin position="95"/>
        <end position="113"/>
    </location>
</feature>
<reference evidence="2 3" key="1">
    <citation type="journal article" date="2015" name="Nature">
        <title>rRNA introns, odd ribosomes, and small enigmatic genomes across a large radiation of phyla.</title>
        <authorList>
            <person name="Brown C.T."/>
            <person name="Hug L.A."/>
            <person name="Thomas B.C."/>
            <person name="Sharon I."/>
            <person name="Castelle C.J."/>
            <person name="Singh A."/>
            <person name="Wilkins M.J."/>
            <person name="Williams K.H."/>
            <person name="Banfield J.F."/>
        </authorList>
    </citation>
    <scope>NUCLEOTIDE SEQUENCE [LARGE SCALE GENOMIC DNA]</scope>
</reference>
<protein>
    <submittedName>
        <fullName evidence="2">Uncharacterized protein</fullName>
    </submittedName>
</protein>
<name>A0A0G0F6H9_9BACT</name>
<feature type="transmembrane region" description="Helical" evidence="1">
    <location>
        <begin position="60"/>
        <end position="83"/>
    </location>
</feature>
<evidence type="ECO:0000313" key="2">
    <source>
        <dbReference type="EMBL" id="KKQ14803.1"/>
    </source>
</evidence>
<evidence type="ECO:0000313" key="3">
    <source>
        <dbReference type="Proteomes" id="UP000034448"/>
    </source>
</evidence>
<organism evidence="2 3">
    <name type="scientific">Candidatus Daviesbacteria bacterium GW2011_GWA1_36_8</name>
    <dbReference type="NCBI Taxonomy" id="1618417"/>
    <lineage>
        <taxon>Bacteria</taxon>
        <taxon>Candidatus Daviesiibacteriota</taxon>
    </lineage>
</organism>
<sequence length="172" mass="20137">MALNSQVNRFFNWYNRHLTLNISIAAVLFTLQLIHLYWLFTDVILFKLIGRSFFHLTGVWYTLILIVDYTEIPALISTGLIYVNELRKKGYSFKNVLFIILLASQFLHIFWITDEYVIEQFAHVSNAPILPHWLAWIAILIDYGEVPVIIDTLKKVFDALKKGDINKVKESF</sequence>